<dbReference type="Proteomes" id="UP000249061">
    <property type="component" value="Unassembled WGS sequence"/>
</dbReference>
<evidence type="ECO:0000259" key="7">
    <source>
        <dbReference type="Pfam" id="PF08281"/>
    </source>
</evidence>
<dbReference type="SUPFAM" id="SSF88946">
    <property type="entry name" value="Sigma2 domain of RNA polymerase sigma factors"/>
    <property type="match status" value="1"/>
</dbReference>
<proteinExistence type="inferred from homology"/>
<accession>A0A2W5TG27</accession>
<evidence type="ECO:0000256" key="4">
    <source>
        <dbReference type="ARBA" id="ARBA00023125"/>
    </source>
</evidence>
<feature type="domain" description="RNA polymerase sigma-70 region 2" evidence="6">
    <location>
        <begin position="44"/>
        <end position="107"/>
    </location>
</feature>
<dbReference type="InterPro" id="IPR013324">
    <property type="entry name" value="RNA_pol_sigma_r3/r4-like"/>
</dbReference>
<dbReference type="EMBL" id="QFQP01000007">
    <property type="protein sequence ID" value="PZR14489.1"/>
    <property type="molecule type" value="Genomic_DNA"/>
</dbReference>
<dbReference type="InterPro" id="IPR014284">
    <property type="entry name" value="RNA_pol_sigma-70_dom"/>
</dbReference>
<dbReference type="SUPFAM" id="SSF88659">
    <property type="entry name" value="Sigma3 and sigma4 domains of RNA polymerase sigma factors"/>
    <property type="match status" value="1"/>
</dbReference>
<dbReference type="AlphaFoldDB" id="A0A2W5TG27"/>
<reference evidence="8 9" key="1">
    <citation type="submission" date="2017-08" db="EMBL/GenBank/DDBJ databases">
        <title>Infants hospitalized years apart are colonized by the same room-sourced microbial strains.</title>
        <authorList>
            <person name="Brooks B."/>
            <person name="Olm M.R."/>
            <person name="Firek B.A."/>
            <person name="Baker R."/>
            <person name="Thomas B.C."/>
            <person name="Morowitz M.J."/>
            <person name="Banfield J.F."/>
        </authorList>
    </citation>
    <scope>NUCLEOTIDE SEQUENCE [LARGE SCALE GENOMIC DNA]</scope>
    <source>
        <strain evidence="8">S2_003_000_R2_14</strain>
    </source>
</reference>
<evidence type="ECO:0000256" key="3">
    <source>
        <dbReference type="ARBA" id="ARBA00023082"/>
    </source>
</evidence>
<evidence type="ECO:0000259" key="6">
    <source>
        <dbReference type="Pfam" id="PF04542"/>
    </source>
</evidence>
<dbReference type="InterPro" id="IPR036388">
    <property type="entry name" value="WH-like_DNA-bd_sf"/>
</dbReference>
<dbReference type="GO" id="GO:0016987">
    <property type="term" value="F:sigma factor activity"/>
    <property type="evidence" value="ECO:0007669"/>
    <property type="project" value="UniProtKB-KW"/>
</dbReference>
<evidence type="ECO:0000313" key="8">
    <source>
        <dbReference type="EMBL" id="PZR14489.1"/>
    </source>
</evidence>
<evidence type="ECO:0008006" key="10">
    <source>
        <dbReference type="Google" id="ProtNLM"/>
    </source>
</evidence>
<dbReference type="InterPro" id="IPR013249">
    <property type="entry name" value="RNA_pol_sigma70_r4_t2"/>
</dbReference>
<name>A0A2W5TG27_9BACT</name>
<keyword evidence="4" id="KW-0238">DNA-binding</keyword>
<dbReference type="GO" id="GO:0006352">
    <property type="term" value="P:DNA-templated transcription initiation"/>
    <property type="evidence" value="ECO:0007669"/>
    <property type="project" value="InterPro"/>
</dbReference>
<dbReference type="Gene3D" id="1.10.10.10">
    <property type="entry name" value="Winged helix-like DNA-binding domain superfamily/Winged helix DNA-binding domain"/>
    <property type="match status" value="1"/>
</dbReference>
<dbReference type="Pfam" id="PF08281">
    <property type="entry name" value="Sigma70_r4_2"/>
    <property type="match status" value="1"/>
</dbReference>
<dbReference type="NCBIfam" id="TIGR02937">
    <property type="entry name" value="sigma70-ECF"/>
    <property type="match status" value="1"/>
</dbReference>
<feature type="domain" description="RNA polymerase sigma factor 70 region 4 type 2" evidence="7">
    <location>
        <begin position="137"/>
        <end position="188"/>
    </location>
</feature>
<keyword evidence="2" id="KW-0805">Transcription regulation</keyword>
<keyword evidence="5" id="KW-0804">Transcription</keyword>
<evidence type="ECO:0000256" key="1">
    <source>
        <dbReference type="ARBA" id="ARBA00010641"/>
    </source>
</evidence>
<evidence type="ECO:0000313" key="9">
    <source>
        <dbReference type="Proteomes" id="UP000249061"/>
    </source>
</evidence>
<evidence type="ECO:0000256" key="5">
    <source>
        <dbReference type="ARBA" id="ARBA00023163"/>
    </source>
</evidence>
<dbReference type="CDD" id="cd06171">
    <property type="entry name" value="Sigma70_r4"/>
    <property type="match status" value="1"/>
</dbReference>
<dbReference type="Pfam" id="PF04542">
    <property type="entry name" value="Sigma70_r2"/>
    <property type="match status" value="1"/>
</dbReference>
<dbReference type="GO" id="GO:0003677">
    <property type="term" value="F:DNA binding"/>
    <property type="evidence" value="ECO:0007669"/>
    <property type="project" value="UniProtKB-KW"/>
</dbReference>
<organism evidence="8 9">
    <name type="scientific">Archangium gephyra</name>
    <dbReference type="NCBI Taxonomy" id="48"/>
    <lineage>
        <taxon>Bacteria</taxon>
        <taxon>Pseudomonadati</taxon>
        <taxon>Myxococcota</taxon>
        <taxon>Myxococcia</taxon>
        <taxon>Myxococcales</taxon>
        <taxon>Cystobacterineae</taxon>
        <taxon>Archangiaceae</taxon>
        <taxon>Archangium</taxon>
    </lineage>
</organism>
<dbReference type="Gene3D" id="1.10.1740.10">
    <property type="match status" value="1"/>
</dbReference>
<dbReference type="InterPro" id="IPR007627">
    <property type="entry name" value="RNA_pol_sigma70_r2"/>
</dbReference>
<comment type="similarity">
    <text evidence="1">Belongs to the sigma-70 factor family. ECF subfamily.</text>
</comment>
<dbReference type="PANTHER" id="PTHR43133">
    <property type="entry name" value="RNA POLYMERASE ECF-TYPE SIGMA FACTO"/>
    <property type="match status" value="1"/>
</dbReference>
<sequence length="203" mass="22938">MEGTGTAVARETMVVNAFSRAELPRDVIERACRGERAAMSEVLQRYVKPLHRLVRITLPSFDSEELTQALLARLVEVLPRFEPRGSATLTTWVFTVAHRFLLDERKRFRPKLVSPGEEADGADDGARYVWRAELRSALERALTTLPEEQRRPLVLVHVFDHALDEVAKAEGVPVGTIKSRLFRARVALARELGPQFVEELRDG</sequence>
<comment type="caution">
    <text evidence="8">The sequence shown here is derived from an EMBL/GenBank/DDBJ whole genome shotgun (WGS) entry which is preliminary data.</text>
</comment>
<keyword evidence="3" id="KW-0731">Sigma factor</keyword>
<gene>
    <name evidence="8" type="ORF">DI536_10560</name>
</gene>
<protein>
    <recommendedName>
        <fullName evidence="10">RNA polymerase sigma-70 factor (ECF subfamily)</fullName>
    </recommendedName>
</protein>
<dbReference type="InterPro" id="IPR039425">
    <property type="entry name" value="RNA_pol_sigma-70-like"/>
</dbReference>
<dbReference type="InterPro" id="IPR013325">
    <property type="entry name" value="RNA_pol_sigma_r2"/>
</dbReference>
<dbReference type="PANTHER" id="PTHR43133:SF8">
    <property type="entry name" value="RNA POLYMERASE SIGMA FACTOR HI_1459-RELATED"/>
    <property type="match status" value="1"/>
</dbReference>
<evidence type="ECO:0000256" key="2">
    <source>
        <dbReference type="ARBA" id="ARBA00023015"/>
    </source>
</evidence>